<keyword evidence="6 11" id="KW-0378">Hydrolase</keyword>
<sequence length="447" mass="48733">MMDVLWTIAAFVVTLGILVSFHEFGHFWVARRAGVKVLTFSVGFGRPLWRREAKDGTVYQLGMIPLGGYVRMLDSRVDEVPAEQRHLAFNHKSVAKRFAVVAAGPLANFVLAVAVLWLMFVIGVPSVKPIIGELQANSIAAESGLPARAEITSIAGQDTHNWEQVHMALASAIGDASTDVTVRMANGEERLYRLDLTNWQYDPQTQAAFQSVGIEVYRPQVYTDIVEIAADSPAAKAGFQAGDKIVAIDGTLISEWSQIRELIADSAGQVRQFSVQRDGQRQQIDVMIGSRNERGFLGVVPRADAYPEAYLFTQQYGPFTAIAEGAKRTWDLIVLSFKMIGKLLTGDVSVKNLAGPISIAEGAGAQAATGFVYFLGFLALLSVNLGIINLLPLPVLDGGHLLFFVIEWVRGKPLSEKVQDICYRIGGALVFLLMAIAITNDITRLAL</sequence>
<dbReference type="PATRIC" id="fig|740709.3.peg.911"/>
<comment type="caution">
    <text evidence="13">The sequence shown here is derived from an EMBL/GenBank/DDBJ whole genome shotgun (WGS) entry which is preliminary data.</text>
</comment>
<dbReference type="NCBIfam" id="NF008046">
    <property type="entry name" value="PRK10779.1"/>
    <property type="match status" value="1"/>
</dbReference>
<evidence type="ECO:0000256" key="7">
    <source>
        <dbReference type="ARBA" id="ARBA00022833"/>
    </source>
</evidence>
<keyword evidence="11" id="KW-0479">Metal-binding</keyword>
<keyword evidence="9 11" id="KW-0482">Metalloprotease</keyword>
<dbReference type="EC" id="3.4.24.-" evidence="11"/>
<dbReference type="InterPro" id="IPR001478">
    <property type="entry name" value="PDZ"/>
</dbReference>
<evidence type="ECO:0000256" key="6">
    <source>
        <dbReference type="ARBA" id="ARBA00022801"/>
    </source>
</evidence>
<dbReference type="AlphaFoldDB" id="K2KAI6"/>
<dbReference type="SMART" id="SM00228">
    <property type="entry name" value="PDZ"/>
    <property type="match status" value="2"/>
</dbReference>
<keyword evidence="5 11" id="KW-0812">Transmembrane</keyword>
<evidence type="ECO:0000256" key="11">
    <source>
        <dbReference type="RuleBase" id="RU362031"/>
    </source>
</evidence>
<dbReference type="PANTHER" id="PTHR42837">
    <property type="entry name" value="REGULATOR OF SIGMA-E PROTEASE RSEP"/>
    <property type="match status" value="1"/>
</dbReference>
<dbReference type="NCBIfam" id="TIGR00054">
    <property type="entry name" value="RIP metalloprotease RseP"/>
    <property type="match status" value="1"/>
</dbReference>
<keyword evidence="8 11" id="KW-1133">Transmembrane helix</keyword>
<evidence type="ECO:0000259" key="12">
    <source>
        <dbReference type="SMART" id="SM00228"/>
    </source>
</evidence>
<dbReference type="OrthoDB" id="9782003at2"/>
<evidence type="ECO:0000256" key="4">
    <source>
        <dbReference type="ARBA" id="ARBA00022670"/>
    </source>
</evidence>
<dbReference type="Gene3D" id="2.30.42.10">
    <property type="match status" value="2"/>
</dbReference>
<evidence type="ECO:0000256" key="5">
    <source>
        <dbReference type="ARBA" id="ARBA00022692"/>
    </source>
</evidence>
<feature type="transmembrane region" description="Helical" evidence="11">
    <location>
        <begin position="371"/>
        <end position="391"/>
    </location>
</feature>
<dbReference type="GO" id="GO:0004222">
    <property type="term" value="F:metalloendopeptidase activity"/>
    <property type="evidence" value="ECO:0007669"/>
    <property type="project" value="InterPro"/>
</dbReference>
<dbReference type="RefSeq" id="WP_008488006.1">
    <property type="nucleotide sequence ID" value="NZ_AMRG01000004.1"/>
</dbReference>
<feature type="domain" description="PDZ" evidence="12">
    <location>
        <begin position="210"/>
        <end position="279"/>
    </location>
</feature>
<keyword evidence="10 11" id="KW-0472">Membrane</keyword>
<dbReference type="eggNOG" id="COG0750">
    <property type="taxonomic scope" value="Bacteria"/>
</dbReference>
<keyword evidence="7 11" id="KW-0862">Zinc</keyword>
<proteinExistence type="inferred from homology"/>
<comment type="cofactor">
    <cofactor evidence="1 11">
        <name>Zn(2+)</name>
        <dbReference type="ChEBI" id="CHEBI:29105"/>
    </cofactor>
</comment>
<evidence type="ECO:0000256" key="2">
    <source>
        <dbReference type="ARBA" id="ARBA00004141"/>
    </source>
</evidence>
<dbReference type="EMBL" id="AMRG01000004">
    <property type="protein sequence ID" value="EKE84843.1"/>
    <property type="molecule type" value="Genomic_DNA"/>
</dbReference>
<dbReference type="GO" id="GO:0006508">
    <property type="term" value="P:proteolysis"/>
    <property type="evidence" value="ECO:0007669"/>
    <property type="project" value="UniProtKB-KW"/>
</dbReference>
<keyword evidence="4 13" id="KW-0645">Protease</keyword>
<dbReference type="GO" id="GO:0046872">
    <property type="term" value="F:metal ion binding"/>
    <property type="evidence" value="ECO:0007669"/>
    <property type="project" value="UniProtKB-KW"/>
</dbReference>
<evidence type="ECO:0000256" key="9">
    <source>
        <dbReference type="ARBA" id="ARBA00023049"/>
    </source>
</evidence>
<evidence type="ECO:0000256" key="3">
    <source>
        <dbReference type="ARBA" id="ARBA00007931"/>
    </source>
</evidence>
<accession>K2KAI6</accession>
<dbReference type="InterPro" id="IPR008915">
    <property type="entry name" value="Peptidase_M50"/>
</dbReference>
<dbReference type="InterPro" id="IPR036034">
    <property type="entry name" value="PDZ_sf"/>
</dbReference>
<feature type="domain" description="PDZ" evidence="12">
    <location>
        <begin position="116"/>
        <end position="186"/>
    </location>
</feature>
<dbReference type="CDD" id="cd06163">
    <property type="entry name" value="S2P-M50_PDZ_RseP-like"/>
    <property type="match status" value="2"/>
</dbReference>
<dbReference type="InterPro" id="IPR004387">
    <property type="entry name" value="Pept_M50_Zn"/>
</dbReference>
<dbReference type="Pfam" id="PF02163">
    <property type="entry name" value="Peptidase_M50"/>
    <property type="match status" value="1"/>
</dbReference>
<evidence type="ECO:0000313" key="14">
    <source>
        <dbReference type="Proteomes" id="UP000014115"/>
    </source>
</evidence>
<dbReference type="InterPro" id="IPR041489">
    <property type="entry name" value="PDZ_6"/>
</dbReference>
<protein>
    <recommendedName>
        <fullName evidence="11">Zinc metalloprotease</fullName>
        <ecNumber evidence="11">3.4.24.-</ecNumber>
    </recommendedName>
</protein>
<dbReference type="CDD" id="cd23081">
    <property type="entry name" value="cpPDZ_EcRseP-like"/>
    <property type="match status" value="1"/>
</dbReference>
<evidence type="ECO:0000256" key="10">
    <source>
        <dbReference type="ARBA" id="ARBA00023136"/>
    </source>
</evidence>
<organism evidence="13 14">
    <name type="scientific">Idiomarina xiamenensis 10-D-4</name>
    <dbReference type="NCBI Taxonomy" id="740709"/>
    <lineage>
        <taxon>Bacteria</taxon>
        <taxon>Pseudomonadati</taxon>
        <taxon>Pseudomonadota</taxon>
        <taxon>Gammaproteobacteria</taxon>
        <taxon>Alteromonadales</taxon>
        <taxon>Idiomarinaceae</taxon>
        <taxon>Idiomarina</taxon>
    </lineage>
</organism>
<evidence type="ECO:0000313" key="13">
    <source>
        <dbReference type="EMBL" id="EKE84843.1"/>
    </source>
</evidence>
<reference evidence="13 14" key="1">
    <citation type="journal article" date="2012" name="J. Bacteriol.">
        <title>Genome Sequence of Idiomarina xiamenensis Type Strain 10-D-4.</title>
        <authorList>
            <person name="Lai Q."/>
            <person name="Wang L."/>
            <person name="Wang W."/>
            <person name="Shao Z."/>
        </authorList>
    </citation>
    <scope>NUCLEOTIDE SEQUENCE [LARGE SCALE GENOMIC DNA]</scope>
    <source>
        <strain evidence="13 14">10-D-4</strain>
    </source>
</reference>
<dbReference type="STRING" id="740709.A10D4_04505"/>
<keyword evidence="14" id="KW-1185">Reference proteome</keyword>
<feature type="transmembrane region" description="Helical" evidence="11">
    <location>
        <begin position="421"/>
        <end position="439"/>
    </location>
</feature>
<comment type="similarity">
    <text evidence="3 11">Belongs to the peptidase M50B family.</text>
</comment>
<gene>
    <name evidence="13" type="ORF">A10D4_04505</name>
</gene>
<dbReference type="PANTHER" id="PTHR42837:SF2">
    <property type="entry name" value="MEMBRANE METALLOPROTEASE ARASP2, CHLOROPLASTIC-RELATED"/>
    <property type="match status" value="1"/>
</dbReference>
<feature type="transmembrane region" description="Helical" evidence="11">
    <location>
        <begin position="98"/>
        <end position="120"/>
    </location>
</feature>
<dbReference type="GO" id="GO:0016020">
    <property type="term" value="C:membrane"/>
    <property type="evidence" value="ECO:0007669"/>
    <property type="project" value="UniProtKB-SubCell"/>
</dbReference>
<dbReference type="Pfam" id="PF17820">
    <property type="entry name" value="PDZ_6"/>
    <property type="match status" value="1"/>
</dbReference>
<evidence type="ECO:0000256" key="1">
    <source>
        <dbReference type="ARBA" id="ARBA00001947"/>
    </source>
</evidence>
<dbReference type="SUPFAM" id="SSF50156">
    <property type="entry name" value="PDZ domain-like"/>
    <property type="match status" value="2"/>
</dbReference>
<name>K2KAI6_9GAMM</name>
<evidence type="ECO:0000256" key="8">
    <source>
        <dbReference type="ARBA" id="ARBA00022989"/>
    </source>
</evidence>
<comment type="subcellular location">
    <subcellularLocation>
        <location evidence="2">Membrane</location>
        <topology evidence="2">Multi-pass membrane protein</topology>
    </subcellularLocation>
</comment>
<feature type="transmembrane region" description="Helical" evidence="11">
    <location>
        <begin position="6"/>
        <end position="29"/>
    </location>
</feature>
<dbReference type="Proteomes" id="UP000014115">
    <property type="component" value="Unassembled WGS sequence"/>
</dbReference>